<proteinExistence type="predicted"/>
<dbReference type="AlphaFoldDB" id="A0A835VGB2"/>
<dbReference type="EMBL" id="JADCNL010000001">
    <property type="protein sequence ID" value="KAG0497767.1"/>
    <property type="molecule type" value="Genomic_DNA"/>
</dbReference>
<protein>
    <submittedName>
        <fullName evidence="1">Uncharacterized protein</fullName>
    </submittedName>
</protein>
<gene>
    <name evidence="1" type="ORF">HPP92_002458</name>
</gene>
<keyword evidence="2" id="KW-1185">Reference proteome</keyword>
<accession>A0A835VGB2</accession>
<name>A0A835VGB2_VANPL</name>
<dbReference type="OrthoDB" id="1733656at2759"/>
<reference evidence="1 2" key="1">
    <citation type="journal article" date="2020" name="Nat. Food">
        <title>A phased Vanilla planifolia genome enables genetic improvement of flavour and production.</title>
        <authorList>
            <person name="Hasing T."/>
            <person name="Tang H."/>
            <person name="Brym M."/>
            <person name="Khazi F."/>
            <person name="Huang T."/>
            <person name="Chambers A.H."/>
        </authorList>
    </citation>
    <scope>NUCLEOTIDE SEQUENCE [LARGE SCALE GENOMIC DNA]</scope>
    <source>
        <tissue evidence="1">Leaf</tissue>
    </source>
</reference>
<dbReference type="Proteomes" id="UP000636800">
    <property type="component" value="Chromosome 1"/>
</dbReference>
<evidence type="ECO:0000313" key="2">
    <source>
        <dbReference type="Proteomes" id="UP000636800"/>
    </source>
</evidence>
<organism evidence="1 2">
    <name type="scientific">Vanilla planifolia</name>
    <name type="common">Vanilla</name>
    <dbReference type="NCBI Taxonomy" id="51239"/>
    <lineage>
        <taxon>Eukaryota</taxon>
        <taxon>Viridiplantae</taxon>
        <taxon>Streptophyta</taxon>
        <taxon>Embryophyta</taxon>
        <taxon>Tracheophyta</taxon>
        <taxon>Spermatophyta</taxon>
        <taxon>Magnoliopsida</taxon>
        <taxon>Liliopsida</taxon>
        <taxon>Asparagales</taxon>
        <taxon>Orchidaceae</taxon>
        <taxon>Vanilloideae</taxon>
        <taxon>Vanilleae</taxon>
        <taxon>Vanilla</taxon>
    </lineage>
</organism>
<comment type="caution">
    <text evidence="1">The sequence shown here is derived from an EMBL/GenBank/DDBJ whole genome shotgun (WGS) entry which is preliminary data.</text>
</comment>
<sequence length="60" mass="7371">MGPILVMKDYWERDNSWDDNNDQDYGHNIKVEKQYNLRFAITEEYSDKGKLHLRLLEDYF</sequence>
<evidence type="ECO:0000313" key="1">
    <source>
        <dbReference type="EMBL" id="KAG0497767.1"/>
    </source>
</evidence>